<protein>
    <recommendedName>
        <fullName evidence="1">Knr4/Smi1-like domain-containing protein</fullName>
    </recommendedName>
</protein>
<dbReference type="STRING" id="1121015.GCA_000420545_00385"/>
<evidence type="ECO:0000313" key="2">
    <source>
        <dbReference type="EMBL" id="KFN41342.1"/>
    </source>
</evidence>
<organism evidence="2 3">
    <name type="scientific">Arenimonas oryziterrae DSM 21050 = YC6267</name>
    <dbReference type="NCBI Taxonomy" id="1121015"/>
    <lineage>
        <taxon>Bacteria</taxon>
        <taxon>Pseudomonadati</taxon>
        <taxon>Pseudomonadota</taxon>
        <taxon>Gammaproteobacteria</taxon>
        <taxon>Lysobacterales</taxon>
        <taxon>Lysobacteraceae</taxon>
        <taxon>Arenimonas</taxon>
    </lineage>
</organism>
<dbReference type="AlphaFoldDB" id="A0A091AQC4"/>
<reference evidence="2 3" key="1">
    <citation type="submission" date="2013-09" db="EMBL/GenBank/DDBJ databases">
        <title>Genome sequencing of Arenimonas oryziterrae.</title>
        <authorList>
            <person name="Chen F."/>
            <person name="Wang G."/>
        </authorList>
    </citation>
    <scope>NUCLEOTIDE SEQUENCE [LARGE SCALE GENOMIC DNA]</scope>
    <source>
        <strain evidence="2 3">YC6267</strain>
    </source>
</reference>
<dbReference type="RefSeq" id="WP_022968041.1">
    <property type="nucleotide sequence ID" value="NZ_ATVD01000001.1"/>
</dbReference>
<feature type="domain" description="Knr4/Smi1-like" evidence="1">
    <location>
        <begin position="29"/>
        <end position="148"/>
    </location>
</feature>
<evidence type="ECO:0000259" key="1">
    <source>
        <dbReference type="Pfam" id="PF09346"/>
    </source>
</evidence>
<accession>A0A091AQC4</accession>
<dbReference type="eggNOG" id="ENOG5033MK6">
    <property type="taxonomic scope" value="Bacteria"/>
</dbReference>
<dbReference type="InterPro" id="IPR018958">
    <property type="entry name" value="Knr4/Smi1-like_dom"/>
</dbReference>
<name>A0A091AQC4_9GAMM</name>
<dbReference type="Proteomes" id="UP000029385">
    <property type="component" value="Unassembled WGS sequence"/>
</dbReference>
<dbReference type="Gene3D" id="3.40.1580.10">
    <property type="entry name" value="SMI1/KNR4-like"/>
    <property type="match status" value="1"/>
</dbReference>
<sequence length="152" mass="17178">MTDSQVIEITEHLQILGFPLEHAVDCPWLAKLEASFGRRLPEPYRSLLEFYRFRAFDVPGFESFSNLGDGSDEDITVAPFKDPAVRDWLIPRGFLQIGRPDTGSYDPVCLDMRTRPDAPAIVRFDHEDILLNRSRIEPIVVAESFSALVLAG</sequence>
<dbReference type="EMBL" id="AVCI01000045">
    <property type="protein sequence ID" value="KFN41342.1"/>
    <property type="molecule type" value="Genomic_DNA"/>
</dbReference>
<comment type="caution">
    <text evidence="2">The sequence shown here is derived from an EMBL/GenBank/DDBJ whole genome shotgun (WGS) entry which is preliminary data.</text>
</comment>
<evidence type="ECO:0000313" key="3">
    <source>
        <dbReference type="Proteomes" id="UP000029385"/>
    </source>
</evidence>
<keyword evidence="3" id="KW-1185">Reference proteome</keyword>
<dbReference type="Pfam" id="PF09346">
    <property type="entry name" value="SMI1_KNR4"/>
    <property type="match status" value="1"/>
</dbReference>
<dbReference type="OrthoDB" id="278133at2"/>
<dbReference type="InterPro" id="IPR037883">
    <property type="entry name" value="Knr4/Smi1-like_sf"/>
</dbReference>
<proteinExistence type="predicted"/>
<gene>
    <name evidence="2" type="ORF">N789_05565</name>
</gene>
<dbReference type="SUPFAM" id="SSF160631">
    <property type="entry name" value="SMI1/KNR4-like"/>
    <property type="match status" value="1"/>
</dbReference>